<dbReference type="RefSeq" id="WP_092958877.1">
    <property type="nucleotide sequence ID" value="NZ_FOSQ01000002.1"/>
</dbReference>
<keyword evidence="4" id="KW-1185">Reference proteome</keyword>
<dbReference type="PANTHER" id="PTHR11895">
    <property type="entry name" value="TRANSAMIDASE"/>
    <property type="match status" value="1"/>
</dbReference>
<accession>A0A1I3ZPL0</accession>
<feature type="domain" description="Amidase" evidence="2">
    <location>
        <begin position="31"/>
        <end position="421"/>
    </location>
</feature>
<dbReference type="Proteomes" id="UP000199473">
    <property type="component" value="Unassembled WGS sequence"/>
</dbReference>
<dbReference type="InterPro" id="IPR000120">
    <property type="entry name" value="Amidase"/>
</dbReference>
<reference evidence="3 4" key="1">
    <citation type="submission" date="2016-10" db="EMBL/GenBank/DDBJ databases">
        <authorList>
            <person name="de Groot N.N."/>
        </authorList>
    </citation>
    <scope>NUCLEOTIDE SEQUENCE [LARGE SCALE GENOMIC DNA]</scope>
    <source>
        <strain evidence="3 4">DSM 19981</strain>
    </source>
</reference>
<dbReference type="GO" id="GO:0016740">
    <property type="term" value="F:transferase activity"/>
    <property type="evidence" value="ECO:0007669"/>
    <property type="project" value="UniProtKB-KW"/>
</dbReference>
<keyword evidence="3" id="KW-0808">Transferase</keyword>
<dbReference type="EMBL" id="FOSQ01000002">
    <property type="protein sequence ID" value="SFK45948.1"/>
    <property type="molecule type" value="Genomic_DNA"/>
</dbReference>
<sequence>MDAALVTVPERLTAAAARRAIAAGTLTASALLEACLERIAARNGTVAAWAFLDPEASRARARALDAGPDQGLLHGIPFGVKDIIDTADMPAGYGSSIYVGHRPNRDGATVAGPRAAGAVLLGKTVTTEFANRKPGATRNPHDVTRTPGGSSSGSAAAVADFQVPLAIGTQTGGSVLRPAAYCGVVGFKPSFQHFGNSGVRTNTEAYDTVGVMARAVEDIALFRAAIMEIPYESPAFITAPRIAIARTAHWDMASPATRQAIEDAARAFAADGATVTEFEVPEELATLRDAHRVVCGFEAVRNYADELARSRHLVSQDWLEERVNVGEASTLAEFRAAIRQGDRCRAMMDALMAQHEFDALLTPSAPDEAPSGLAHTGNPIFNYLWTNLHMPCITLPFGTGPNSMPIGVQLVSRRHDDDRLLAVAAWAERVLAG</sequence>
<dbReference type="InterPro" id="IPR036928">
    <property type="entry name" value="AS_sf"/>
</dbReference>
<dbReference type="Pfam" id="PF01425">
    <property type="entry name" value="Amidase"/>
    <property type="match status" value="1"/>
</dbReference>
<evidence type="ECO:0000259" key="2">
    <source>
        <dbReference type="Pfam" id="PF01425"/>
    </source>
</evidence>
<name>A0A1I3ZPL0_9PROT</name>
<evidence type="ECO:0000256" key="1">
    <source>
        <dbReference type="SAM" id="MobiDB-lite"/>
    </source>
</evidence>
<dbReference type="Gene3D" id="3.90.1300.10">
    <property type="entry name" value="Amidase signature (AS) domain"/>
    <property type="match status" value="1"/>
</dbReference>
<organism evidence="3 4">
    <name type="scientific">Falsiroseomonas stagni DSM 19981</name>
    <dbReference type="NCBI Taxonomy" id="1123062"/>
    <lineage>
        <taxon>Bacteria</taxon>
        <taxon>Pseudomonadati</taxon>
        <taxon>Pseudomonadota</taxon>
        <taxon>Alphaproteobacteria</taxon>
        <taxon>Acetobacterales</taxon>
        <taxon>Roseomonadaceae</taxon>
        <taxon>Falsiroseomonas</taxon>
    </lineage>
</organism>
<dbReference type="OrthoDB" id="9777859at2"/>
<gene>
    <name evidence="3" type="ORF">SAMN02745775_102637</name>
</gene>
<dbReference type="AlphaFoldDB" id="A0A1I3ZPL0"/>
<protein>
    <submittedName>
        <fullName evidence="3">Asp-tRNAAsn/Glu-tRNAGln amidotransferase A subunit</fullName>
    </submittedName>
</protein>
<dbReference type="InterPro" id="IPR023631">
    <property type="entry name" value="Amidase_dom"/>
</dbReference>
<feature type="region of interest" description="Disordered" evidence="1">
    <location>
        <begin position="131"/>
        <end position="151"/>
    </location>
</feature>
<evidence type="ECO:0000313" key="4">
    <source>
        <dbReference type="Proteomes" id="UP000199473"/>
    </source>
</evidence>
<dbReference type="SUPFAM" id="SSF75304">
    <property type="entry name" value="Amidase signature (AS) enzymes"/>
    <property type="match status" value="1"/>
</dbReference>
<proteinExistence type="predicted"/>
<evidence type="ECO:0000313" key="3">
    <source>
        <dbReference type="EMBL" id="SFK45948.1"/>
    </source>
</evidence>
<dbReference type="STRING" id="1123062.SAMN02745775_102637"/>
<dbReference type="PANTHER" id="PTHR11895:SF151">
    <property type="entry name" value="GLUTAMYL-TRNA(GLN) AMIDOTRANSFERASE SUBUNIT A"/>
    <property type="match status" value="1"/>
</dbReference>